<dbReference type="RefSeq" id="WP_161695937.1">
    <property type="nucleotide sequence ID" value="NZ_JAAAMU010000003.1"/>
</dbReference>
<keyword evidence="1" id="KW-1133">Transmembrane helix</keyword>
<dbReference type="EMBL" id="JAAAMU010000003">
    <property type="protein sequence ID" value="NBC68781.1"/>
    <property type="molecule type" value="Genomic_DNA"/>
</dbReference>
<proteinExistence type="predicted"/>
<accession>A0A7X4YNE7</accession>
<evidence type="ECO:0000313" key="3">
    <source>
        <dbReference type="Proteomes" id="UP000558113"/>
    </source>
</evidence>
<dbReference type="OrthoDB" id="2675752at2"/>
<protein>
    <recommendedName>
        <fullName evidence="4">Extracellular solute-binding protein</fullName>
    </recommendedName>
</protein>
<evidence type="ECO:0000313" key="2">
    <source>
        <dbReference type="EMBL" id="NBC68781.1"/>
    </source>
</evidence>
<dbReference type="Proteomes" id="UP000558113">
    <property type="component" value="Unassembled WGS sequence"/>
</dbReference>
<organism evidence="2 3">
    <name type="scientific">Paenibacillus sacheonensis</name>
    <dbReference type="NCBI Taxonomy" id="742054"/>
    <lineage>
        <taxon>Bacteria</taxon>
        <taxon>Bacillati</taxon>
        <taxon>Bacillota</taxon>
        <taxon>Bacilli</taxon>
        <taxon>Bacillales</taxon>
        <taxon>Paenibacillaceae</taxon>
        <taxon>Paenibacillus</taxon>
    </lineage>
</organism>
<keyword evidence="3" id="KW-1185">Reference proteome</keyword>
<dbReference type="Gene3D" id="3.40.190.10">
    <property type="entry name" value="Periplasmic binding protein-like II"/>
    <property type="match status" value="1"/>
</dbReference>
<keyword evidence="1" id="KW-0472">Membrane</keyword>
<comment type="caution">
    <text evidence="2">The sequence shown here is derived from an EMBL/GenBank/DDBJ whole genome shotgun (WGS) entry which is preliminary data.</text>
</comment>
<evidence type="ECO:0000256" key="1">
    <source>
        <dbReference type="SAM" id="Phobius"/>
    </source>
</evidence>
<name>A0A7X4YNE7_9BACL</name>
<gene>
    <name evidence="2" type="ORF">GT003_07260</name>
</gene>
<dbReference type="PANTHER" id="PTHR43649:SF12">
    <property type="entry name" value="DIACETYLCHITOBIOSE BINDING PROTEIN DASA"/>
    <property type="match status" value="1"/>
</dbReference>
<dbReference type="AlphaFoldDB" id="A0A7X4YNE7"/>
<keyword evidence="1" id="KW-0812">Transmembrane</keyword>
<sequence>MKEPVHDWERRLAGKPPVKNGFTSELERKVRERIRMNTTKRKSPLRAAAAGMSFVLLLGGGWLYRDDIEGLLRPAATSDVPAALSKDPLADKAYRLKVQQFEQMNTFEYYLKKPFVIRHPSVRMDMLNASYDLAADPEKFEAWFDSEQPDFVQIPMNVYAKLAADGKLKPLDALIKEDRFDLGTLHAPLVDYLRQAGGSGELYGLSADYGSSALYVNEDVFAAKGVPLPAGELTIGEILQLAQRFEGTGVNGLSTADRSNTFAMAQLIGQTTGLRTLTDADGRLQATVDSDAWRKVWTEVADGYNDGWINQSKPIDYGKGSILMKDLAKQDTFVLGQAAMAIKESYYYQNLETYEQEGVKTPNWSTVPIHVDASASNPDAFLNTQTVYAINAASTQTDAAWELLRYVVGGSWRTGLDARNILARQLMANKSVMNEEGSKHWQAFYDTKVDPVKAAKSMALKSSSSYIKAAGLVYKLGGEAMDAVLKGTLTVDQALGEFQQKLDVQLAGIGKEAEK</sequence>
<reference evidence="2 3" key="1">
    <citation type="submission" date="2020-01" db="EMBL/GenBank/DDBJ databases">
        <title>Paenibacillus soybeanensis sp. nov. isolated from the nodules of soybean (Glycine max(L.) Merr).</title>
        <authorList>
            <person name="Wang H."/>
        </authorList>
    </citation>
    <scope>NUCLEOTIDE SEQUENCE [LARGE SCALE GENOMIC DNA]</scope>
    <source>
        <strain evidence="2 3">DSM 23054</strain>
    </source>
</reference>
<dbReference type="InterPro" id="IPR050490">
    <property type="entry name" value="Bact_solute-bd_prot1"/>
</dbReference>
<dbReference type="PANTHER" id="PTHR43649">
    <property type="entry name" value="ARABINOSE-BINDING PROTEIN-RELATED"/>
    <property type="match status" value="1"/>
</dbReference>
<evidence type="ECO:0008006" key="4">
    <source>
        <dbReference type="Google" id="ProtNLM"/>
    </source>
</evidence>
<dbReference type="SUPFAM" id="SSF53850">
    <property type="entry name" value="Periplasmic binding protein-like II"/>
    <property type="match status" value="1"/>
</dbReference>
<feature type="transmembrane region" description="Helical" evidence="1">
    <location>
        <begin position="45"/>
        <end position="64"/>
    </location>
</feature>